<protein>
    <submittedName>
        <fullName evidence="1">Uncharacterized protein</fullName>
    </submittedName>
</protein>
<proteinExistence type="predicted"/>
<evidence type="ECO:0000313" key="1">
    <source>
        <dbReference type="EMBL" id="KKL73882.1"/>
    </source>
</evidence>
<gene>
    <name evidence="1" type="ORF">LCGC14_2070500</name>
</gene>
<accession>A0A0F9HFM1</accession>
<dbReference type="AlphaFoldDB" id="A0A0F9HFM1"/>
<dbReference type="EMBL" id="LAZR01024827">
    <property type="protein sequence ID" value="KKL73882.1"/>
    <property type="molecule type" value="Genomic_DNA"/>
</dbReference>
<organism evidence="1">
    <name type="scientific">marine sediment metagenome</name>
    <dbReference type="NCBI Taxonomy" id="412755"/>
    <lineage>
        <taxon>unclassified sequences</taxon>
        <taxon>metagenomes</taxon>
        <taxon>ecological metagenomes</taxon>
    </lineage>
</organism>
<name>A0A0F9HFM1_9ZZZZ</name>
<reference evidence="1" key="1">
    <citation type="journal article" date="2015" name="Nature">
        <title>Complex archaea that bridge the gap between prokaryotes and eukaryotes.</title>
        <authorList>
            <person name="Spang A."/>
            <person name="Saw J.H."/>
            <person name="Jorgensen S.L."/>
            <person name="Zaremba-Niedzwiedzka K."/>
            <person name="Martijn J."/>
            <person name="Lind A.E."/>
            <person name="van Eijk R."/>
            <person name="Schleper C."/>
            <person name="Guy L."/>
            <person name="Ettema T.J."/>
        </authorList>
    </citation>
    <scope>NUCLEOTIDE SEQUENCE</scope>
</reference>
<sequence length="105" mass="11439">MGDIVQDTEVLLFAFLNYVVNGPIETKQQQQLVDNLVRQLHAALNSEVIMVITCKIVHPSDGLHVQVIPEHIRASFPPGMGDTSQADLSALLHLVADGLEEGTIN</sequence>
<comment type="caution">
    <text evidence="1">The sequence shown here is derived from an EMBL/GenBank/DDBJ whole genome shotgun (WGS) entry which is preliminary data.</text>
</comment>